<protein>
    <submittedName>
        <fullName evidence="1">Uncharacterized protein</fullName>
    </submittedName>
</protein>
<gene>
    <name evidence="1" type="ORF">HMPREF1563_3956</name>
</gene>
<name>A0AAV3M0Y7_9GAMM</name>
<sequence length="45" mass="5195">MEGSYDKCLVPFFAANPIFAEKVKIVHDTQSYFREITNHATSHNH</sequence>
<accession>A0AAV3M0Y7</accession>
<dbReference type="Proteomes" id="UP000022311">
    <property type="component" value="Unassembled WGS sequence"/>
</dbReference>
<dbReference type="EMBL" id="JALD01000072">
    <property type="protein sequence ID" value="EUD09445.1"/>
    <property type="molecule type" value="Genomic_DNA"/>
</dbReference>
<evidence type="ECO:0000313" key="1">
    <source>
        <dbReference type="EMBL" id="EUD09445.1"/>
    </source>
</evidence>
<proteinExistence type="predicted"/>
<reference evidence="1 2" key="1">
    <citation type="submission" date="2014-01" db="EMBL/GenBank/DDBJ databases">
        <authorList>
            <person name="Durkin A.S."/>
            <person name="McCorrison J."/>
            <person name="Torralba M."/>
            <person name="Gillis M."/>
            <person name="Haft D.H."/>
            <person name="Methe B."/>
            <person name="Sutton G."/>
            <person name="Nelson K.E."/>
        </authorList>
    </citation>
    <scope>NUCLEOTIDE SEQUENCE [LARGE SCALE GENOMIC DNA]</scope>
    <source>
        <strain evidence="1 2">205/92</strain>
    </source>
</reference>
<comment type="caution">
    <text evidence="1">The sequence shown here is derived from an EMBL/GenBank/DDBJ whole genome shotgun (WGS) entry which is preliminary data.</text>
</comment>
<dbReference type="AlphaFoldDB" id="A0AAV3M0Y7"/>
<organism evidence="1 2">
    <name type="scientific">Providencia alcalifaciens 205/92</name>
    <dbReference type="NCBI Taxonomy" id="1256988"/>
    <lineage>
        <taxon>Bacteria</taxon>
        <taxon>Pseudomonadati</taxon>
        <taxon>Pseudomonadota</taxon>
        <taxon>Gammaproteobacteria</taxon>
        <taxon>Enterobacterales</taxon>
        <taxon>Morganellaceae</taxon>
        <taxon>Providencia</taxon>
    </lineage>
</organism>
<evidence type="ECO:0000313" key="2">
    <source>
        <dbReference type="Proteomes" id="UP000022311"/>
    </source>
</evidence>